<gene>
    <name evidence="1" type="ORF">ACFPBZ_26635</name>
</gene>
<dbReference type="RefSeq" id="WP_378039139.1">
    <property type="nucleotide sequence ID" value="NZ_JBHSIV010000047.1"/>
</dbReference>
<evidence type="ECO:0000313" key="2">
    <source>
        <dbReference type="Proteomes" id="UP001595947"/>
    </source>
</evidence>
<protein>
    <recommendedName>
        <fullName evidence="3">Transcriptional regulator, AbiEi antitoxin, Type IV TA system</fullName>
    </recommendedName>
</protein>
<dbReference type="Proteomes" id="UP001595947">
    <property type="component" value="Unassembled WGS sequence"/>
</dbReference>
<evidence type="ECO:0008006" key="3">
    <source>
        <dbReference type="Google" id="ProtNLM"/>
    </source>
</evidence>
<accession>A0ABV9YX07</accession>
<proteinExistence type="predicted"/>
<name>A0ABV9YX07_9PSEU</name>
<evidence type="ECO:0000313" key="1">
    <source>
        <dbReference type="EMBL" id="MFC5065819.1"/>
    </source>
</evidence>
<dbReference type="EMBL" id="JBHSIV010000047">
    <property type="protein sequence ID" value="MFC5065819.1"/>
    <property type="molecule type" value="Genomic_DNA"/>
</dbReference>
<sequence length="320" mass="35579">MRDELALQALRHAQDDHLTRAQILQCGGTDEWIEAQLAGRRWVRVTRKVFRTTTGAPTPRQRERAALLCAGSAAALSHHSAARRWGLPVPESEPVHITVPYGHSSDPHPGVTLHRSRAFDRIVVDTEDMPTVSAADTCVDLAVLRDDARAAMRTVLHATLGMKVDAPRLRAVLEVRRPRRYATVLRHAARLLDEGVTSMLEALYAVDVEAAHGIPAGQRQFPVMVDGRQRFEDIRYVLPGGDLITRLDGFRWHSDRHVAVTDRARDNAAELAGRARLTFGWDEVHGRACAVASIQMTRMRQLGWEGPAEDADLCRCLRAA</sequence>
<organism evidence="1 2">
    <name type="scientific">Actinomycetospora atypica</name>
    <dbReference type="NCBI Taxonomy" id="1290095"/>
    <lineage>
        <taxon>Bacteria</taxon>
        <taxon>Bacillati</taxon>
        <taxon>Actinomycetota</taxon>
        <taxon>Actinomycetes</taxon>
        <taxon>Pseudonocardiales</taxon>
        <taxon>Pseudonocardiaceae</taxon>
        <taxon>Actinomycetospora</taxon>
    </lineage>
</organism>
<keyword evidence="2" id="KW-1185">Reference proteome</keyword>
<comment type="caution">
    <text evidence="1">The sequence shown here is derived from an EMBL/GenBank/DDBJ whole genome shotgun (WGS) entry which is preliminary data.</text>
</comment>
<reference evidence="2" key="1">
    <citation type="journal article" date="2019" name="Int. J. Syst. Evol. Microbiol.">
        <title>The Global Catalogue of Microorganisms (GCM) 10K type strain sequencing project: providing services to taxonomists for standard genome sequencing and annotation.</title>
        <authorList>
            <consortium name="The Broad Institute Genomics Platform"/>
            <consortium name="The Broad Institute Genome Sequencing Center for Infectious Disease"/>
            <person name="Wu L."/>
            <person name="Ma J."/>
        </authorList>
    </citation>
    <scope>NUCLEOTIDE SEQUENCE [LARGE SCALE GENOMIC DNA]</scope>
    <source>
        <strain evidence="2">CGMCC 4.7093</strain>
    </source>
</reference>